<protein>
    <recommendedName>
        <fullName evidence="12">CDP-diacylglycerol--serine O-phosphatidyltransferase</fullName>
        <ecNumber evidence="12">2.7.8.8</ecNumber>
    </recommendedName>
    <alternativeName>
        <fullName evidence="12">Phosphatidylserine synthase</fullName>
    </alternativeName>
</protein>
<comment type="subcellular location">
    <subcellularLocation>
        <location evidence="1 12">Endoplasmic reticulum membrane</location>
        <topology evidence="1 12">Multi-pass membrane protein</topology>
    </subcellularLocation>
</comment>
<proteinExistence type="inferred from homology"/>
<feature type="transmembrane region" description="Helical" evidence="12">
    <location>
        <begin position="394"/>
        <end position="414"/>
    </location>
</feature>
<reference evidence="13" key="1">
    <citation type="submission" date="2020-12" db="EMBL/GenBank/DDBJ databases">
        <authorList>
            <person name="Iha C."/>
        </authorList>
    </citation>
    <scope>NUCLEOTIDE SEQUENCE</scope>
</reference>
<dbReference type="PANTHER" id="PTHR15362:SF7">
    <property type="entry name" value="PHOSPHATIDYLSERINE SYNTHASE 2"/>
    <property type="match status" value="1"/>
</dbReference>
<comment type="pathway">
    <text evidence="2">Lipid metabolism.</text>
</comment>
<feature type="transmembrane region" description="Helical" evidence="12">
    <location>
        <begin position="100"/>
        <end position="120"/>
    </location>
</feature>
<keyword evidence="4 12" id="KW-0808">Transferase</keyword>
<dbReference type="PANTHER" id="PTHR15362">
    <property type="entry name" value="PHOSPHATIDYLINOSITOL SYNTHASE"/>
    <property type="match status" value="1"/>
</dbReference>
<keyword evidence="3 12" id="KW-0444">Lipid biosynthesis</keyword>
<evidence type="ECO:0000256" key="1">
    <source>
        <dbReference type="ARBA" id="ARBA00004477"/>
    </source>
</evidence>
<comment type="caution">
    <text evidence="13">The sequence shown here is derived from an EMBL/GenBank/DDBJ whole genome shotgun (WGS) entry which is preliminary data.</text>
</comment>
<evidence type="ECO:0000256" key="7">
    <source>
        <dbReference type="ARBA" id="ARBA00022989"/>
    </source>
</evidence>
<comment type="pathway">
    <text evidence="12">Phospholipid metabolism; phosphatidylethanolamine biosynthesis; phosphatidylethanolamine from CDP-diacylglycerol: step 1/2.</text>
</comment>
<evidence type="ECO:0000256" key="3">
    <source>
        <dbReference type="ARBA" id="ARBA00022516"/>
    </source>
</evidence>
<keyword evidence="9 12" id="KW-0472">Membrane</keyword>
<dbReference type="EC" id="2.7.8.8" evidence="12"/>
<feature type="transmembrane region" description="Helical" evidence="12">
    <location>
        <begin position="356"/>
        <end position="382"/>
    </location>
</feature>
<dbReference type="Proteomes" id="UP000708148">
    <property type="component" value="Unassembled WGS sequence"/>
</dbReference>
<dbReference type="AlphaFoldDB" id="A0A8S1J1G1"/>
<dbReference type="Pfam" id="PF03034">
    <property type="entry name" value="PSS"/>
    <property type="match status" value="1"/>
</dbReference>
<dbReference type="GO" id="GO:0006659">
    <property type="term" value="P:phosphatidylserine biosynthetic process"/>
    <property type="evidence" value="ECO:0007669"/>
    <property type="project" value="UniProtKB-UniRule"/>
</dbReference>
<evidence type="ECO:0000256" key="5">
    <source>
        <dbReference type="ARBA" id="ARBA00022692"/>
    </source>
</evidence>
<evidence type="ECO:0000256" key="8">
    <source>
        <dbReference type="ARBA" id="ARBA00023098"/>
    </source>
</evidence>
<evidence type="ECO:0000256" key="9">
    <source>
        <dbReference type="ARBA" id="ARBA00023136"/>
    </source>
</evidence>
<comment type="similarity">
    <text evidence="12">Belongs to the CDP-alcohol phosphatidyltransferase class-I family.</text>
</comment>
<keyword evidence="11 12" id="KW-1208">Phospholipid metabolism</keyword>
<feature type="transmembrane region" description="Helical" evidence="12">
    <location>
        <begin position="192"/>
        <end position="210"/>
    </location>
</feature>
<gene>
    <name evidence="13" type="ORF">OSTQU699_LOCUS2750</name>
</gene>
<feature type="transmembrane region" description="Helical" evidence="12">
    <location>
        <begin position="293"/>
        <end position="315"/>
    </location>
</feature>
<dbReference type="InterPro" id="IPR004277">
    <property type="entry name" value="PSS"/>
</dbReference>
<keyword evidence="7 12" id="KW-1133">Transmembrane helix</keyword>
<evidence type="ECO:0000256" key="2">
    <source>
        <dbReference type="ARBA" id="ARBA00005189"/>
    </source>
</evidence>
<evidence type="ECO:0000256" key="4">
    <source>
        <dbReference type="ARBA" id="ARBA00022679"/>
    </source>
</evidence>
<evidence type="ECO:0000256" key="11">
    <source>
        <dbReference type="ARBA" id="ARBA00023264"/>
    </source>
</evidence>
<keyword evidence="8 12" id="KW-0443">Lipid metabolism</keyword>
<feature type="transmembrane region" description="Helical" evidence="12">
    <location>
        <begin position="327"/>
        <end position="344"/>
    </location>
</feature>
<dbReference type="OrthoDB" id="10265393at2759"/>
<keyword evidence="6 12" id="KW-0256">Endoplasmic reticulum</keyword>
<organism evidence="13 14">
    <name type="scientific">Ostreobium quekettii</name>
    <dbReference type="NCBI Taxonomy" id="121088"/>
    <lineage>
        <taxon>Eukaryota</taxon>
        <taxon>Viridiplantae</taxon>
        <taxon>Chlorophyta</taxon>
        <taxon>core chlorophytes</taxon>
        <taxon>Ulvophyceae</taxon>
        <taxon>TCBD clade</taxon>
        <taxon>Bryopsidales</taxon>
        <taxon>Ostreobineae</taxon>
        <taxon>Ostreobiaceae</taxon>
        <taxon>Ostreobium</taxon>
    </lineage>
</organism>
<dbReference type="GO" id="GO:0003882">
    <property type="term" value="F:CDP-diacylglycerol-serine O-phosphatidyltransferase activity"/>
    <property type="evidence" value="ECO:0007669"/>
    <property type="project" value="UniProtKB-UniRule"/>
</dbReference>
<keyword evidence="10 12" id="KW-0594">Phospholipid biosynthesis</keyword>
<comment type="catalytic activity">
    <reaction evidence="12">
        <text>a CDP-1,2-diacyl-sn-glycerol + L-serine = a 1,2-diacyl-sn-glycero-3-phospho-L-serine + CMP + H(+)</text>
        <dbReference type="Rhea" id="RHEA:16913"/>
        <dbReference type="ChEBI" id="CHEBI:15378"/>
        <dbReference type="ChEBI" id="CHEBI:33384"/>
        <dbReference type="ChEBI" id="CHEBI:57262"/>
        <dbReference type="ChEBI" id="CHEBI:58332"/>
        <dbReference type="ChEBI" id="CHEBI:60377"/>
        <dbReference type="EC" id="2.7.8.8"/>
    </reaction>
</comment>
<evidence type="ECO:0000256" key="6">
    <source>
        <dbReference type="ARBA" id="ARBA00022824"/>
    </source>
</evidence>
<comment type="function">
    <text evidence="12">Catalyzes a base-exchange reaction in which the polar head group of phosphatidylethanolamine (PE) is replaced by L-serine.</text>
</comment>
<dbReference type="GO" id="GO:0005789">
    <property type="term" value="C:endoplasmic reticulum membrane"/>
    <property type="evidence" value="ECO:0007669"/>
    <property type="project" value="UniProtKB-SubCell"/>
</dbReference>
<sequence length="427" mass="48880">MADRAMVKTNSRHPALRELDPKTAFLYTPHTVTCLVLGIGLIVYTSGVFDVPVPPEDEGARREFSTANAKRGIWAVMFVFMGYSVLQSPSTTMIRPHPSFWRLANAVSVMYLMFMVWLLFQDVGDARLFMKHLSGELRVEEPERPYGGNCQLWIEGQGINWGAIRETVLDEFVVAHILGWWAKAVMIRNHSLLWVLSIGFELLELTFQHMLPNFNECWWDSWILDVATCNLLGIAMGMWTVRYFDSAYSTYNWRGISEQPTLVAKAKRSFLQFLPHSWDNFDWGMYSGPARCIAVFTMVAVFLAIEVQAFFLKYILWVPPRNLLNTYRLLIWFMVGLPAVREYYEFLEGKAPEGTIFNKLGAFAWLAAATSLVEALVCIKFGKGLFTAPWPPGVIIFWSSSALAFSLTMAVWSIRLRLRTDKRKKSD</sequence>
<evidence type="ECO:0000313" key="13">
    <source>
        <dbReference type="EMBL" id="CAD7697389.1"/>
    </source>
</evidence>
<evidence type="ECO:0000256" key="12">
    <source>
        <dbReference type="RuleBase" id="RU368094"/>
    </source>
</evidence>
<feature type="transmembrane region" description="Helical" evidence="12">
    <location>
        <begin position="72"/>
        <end position="88"/>
    </location>
</feature>
<dbReference type="EMBL" id="CAJHUC010000651">
    <property type="protein sequence ID" value="CAD7697389.1"/>
    <property type="molecule type" value="Genomic_DNA"/>
</dbReference>
<feature type="transmembrane region" description="Helical" evidence="12">
    <location>
        <begin position="222"/>
        <end position="244"/>
    </location>
</feature>
<keyword evidence="14" id="KW-1185">Reference proteome</keyword>
<keyword evidence="5 12" id="KW-0812">Transmembrane</keyword>
<dbReference type="GO" id="GO:0106245">
    <property type="term" value="F:L-serine-phosphatidylethanolamine phosphatidyltransferase activity"/>
    <property type="evidence" value="ECO:0007669"/>
    <property type="project" value="InterPro"/>
</dbReference>
<name>A0A8S1J1G1_9CHLO</name>
<evidence type="ECO:0000313" key="14">
    <source>
        <dbReference type="Proteomes" id="UP000708148"/>
    </source>
</evidence>
<accession>A0A8S1J1G1</accession>
<evidence type="ECO:0000256" key="10">
    <source>
        <dbReference type="ARBA" id="ARBA00023209"/>
    </source>
</evidence>